<dbReference type="PANTHER" id="PTHR43829">
    <property type="entry name" value="AQUAPORIN OR AQUAGLYCEROPORIN RELATED"/>
    <property type="match status" value="1"/>
</dbReference>
<dbReference type="FunFam" id="1.20.1080.10:FF:000027">
    <property type="entry name" value="MIP aquaporin"/>
    <property type="match status" value="1"/>
</dbReference>
<evidence type="ECO:0000256" key="7">
    <source>
        <dbReference type="ARBA" id="ARBA00023136"/>
    </source>
</evidence>
<name>A0A1E3PK59_9ASCO</name>
<evidence type="ECO:0000256" key="6">
    <source>
        <dbReference type="ARBA" id="ARBA00022989"/>
    </source>
</evidence>
<evidence type="ECO:0000256" key="4">
    <source>
        <dbReference type="ARBA" id="ARBA00022692"/>
    </source>
</evidence>
<evidence type="ECO:0000256" key="2">
    <source>
        <dbReference type="ARBA" id="ARBA00006175"/>
    </source>
</evidence>
<feature type="region of interest" description="Disordered" evidence="11">
    <location>
        <begin position="295"/>
        <end position="323"/>
    </location>
</feature>
<comment type="catalytic activity">
    <reaction evidence="9">
        <text>glycerol(in) = glycerol(out)</text>
        <dbReference type="Rhea" id="RHEA:29675"/>
        <dbReference type="ChEBI" id="CHEBI:17754"/>
    </reaction>
</comment>
<evidence type="ECO:0000256" key="11">
    <source>
        <dbReference type="SAM" id="MobiDB-lite"/>
    </source>
</evidence>
<comment type="subcellular location">
    <subcellularLocation>
        <location evidence="1">Membrane</location>
        <topology evidence="1">Multi-pass membrane protein</topology>
    </subcellularLocation>
</comment>
<evidence type="ECO:0000256" key="1">
    <source>
        <dbReference type="ARBA" id="ARBA00004141"/>
    </source>
</evidence>
<feature type="transmembrane region" description="Helical" evidence="12">
    <location>
        <begin position="244"/>
        <end position="265"/>
    </location>
</feature>
<evidence type="ECO:0000256" key="9">
    <source>
        <dbReference type="ARBA" id="ARBA00049405"/>
    </source>
</evidence>
<dbReference type="InterPro" id="IPR023271">
    <property type="entry name" value="Aquaporin-like"/>
</dbReference>
<feature type="transmembrane region" description="Helical" evidence="12">
    <location>
        <begin position="103"/>
        <end position="123"/>
    </location>
</feature>
<evidence type="ECO:0000313" key="13">
    <source>
        <dbReference type="EMBL" id="ODQ65821.1"/>
    </source>
</evidence>
<dbReference type="Gene3D" id="1.20.1080.10">
    <property type="entry name" value="Glycerol uptake facilitator protein"/>
    <property type="match status" value="1"/>
</dbReference>
<dbReference type="GO" id="GO:0015250">
    <property type="term" value="F:water channel activity"/>
    <property type="evidence" value="ECO:0007669"/>
    <property type="project" value="TreeGrafter"/>
</dbReference>
<feature type="transmembrane region" description="Helical" evidence="12">
    <location>
        <begin position="162"/>
        <end position="180"/>
    </location>
</feature>
<feature type="transmembrane region" description="Helical" evidence="12">
    <location>
        <begin position="26"/>
        <end position="48"/>
    </location>
</feature>
<sequence length="323" mass="35061">MGDVILYDDNQTPLWPRIRHRLREPFAEFIGTFILIIFGTGVVAQTVLSAGTSGDSLGIHFAWGIGVMFGVYASGGVSGGHLNPAVTLAACIFRGFPWKKLPVYMFSQTFGAFCAALVIYGNYKSAIDAFEGVGVRTVTGPTATAGIFCTYPQQFLSTTGQFFSEFIATAILEFGILAINDEKNLPAGNLAPIILLFLILGIGASLGWETGYAINFARDFGPRVASTAVGYPAGEVWGVGYHYFWVPMIAPFIGAVFGAFLYDFLVYTGEDSPINWPYMGLDRLLEPGKIFSSAPRGSADNSMDFIPPFENTEETKNRERAHT</sequence>
<dbReference type="EMBL" id="KV454409">
    <property type="protein sequence ID" value="ODQ65821.1"/>
    <property type="molecule type" value="Genomic_DNA"/>
</dbReference>
<dbReference type="AlphaFoldDB" id="A0A1E3PK59"/>
<feature type="transmembrane region" description="Helical" evidence="12">
    <location>
        <begin position="60"/>
        <end position="82"/>
    </location>
</feature>
<evidence type="ECO:0000256" key="8">
    <source>
        <dbReference type="ARBA" id="ARBA00034651"/>
    </source>
</evidence>
<dbReference type="InterPro" id="IPR022357">
    <property type="entry name" value="MIP_CS"/>
</dbReference>
<dbReference type="SUPFAM" id="SSF81338">
    <property type="entry name" value="Aquaporin-like"/>
    <property type="match status" value="1"/>
</dbReference>
<dbReference type="GO" id="GO:0015254">
    <property type="term" value="F:glycerol channel activity"/>
    <property type="evidence" value="ECO:0007669"/>
    <property type="project" value="TreeGrafter"/>
</dbReference>
<keyword evidence="3 10" id="KW-0813">Transport</keyword>
<feature type="transmembrane region" description="Helical" evidence="12">
    <location>
        <begin position="187"/>
        <end position="208"/>
    </location>
</feature>
<gene>
    <name evidence="13" type="ORF">NADFUDRAFT_41810</name>
</gene>
<dbReference type="NCBIfam" id="TIGR00861">
    <property type="entry name" value="MIP"/>
    <property type="match status" value="1"/>
</dbReference>
<accession>A0A1E3PK59</accession>
<dbReference type="GO" id="GO:0005886">
    <property type="term" value="C:plasma membrane"/>
    <property type="evidence" value="ECO:0007669"/>
    <property type="project" value="TreeGrafter"/>
</dbReference>
<dbReference type="CDD" id="cd00333">
    <property type="entry name" value="MIP"/>
    <property type="match status" value="1"/>
</dbReference>
<organism evidence="13 14">
    <name type="scientific">Nadsonia fulvescens var. elongata DSM 6958</name>
    <dbReference type="NCBI Taxonomy" id="857566"/>
    <lineage>
        <taxon>Eukaryota</taxon>
        <taxon>Fungi</taxon>
        <taxon>Dikarya</taxon>
        <taxon>Ascomycota</taxon>
        <taxon>Saccharomycotina</taxon>
        <taxon>Dipodascomycetes</taxon>
        <taxon>Dipodascales</taxon>
        <taxon>Dipodascales incertae sedis</taxon>
        <taxon>Nadsonia</taxon>
    </lineage>
</organism>
<feature type="compositionally biased region" description="Basic and acidic residues" evidence="11">
    <location>
        <begin position="313"/>
        <end position="323"/>
    </location>
</feature>
<comment type="catalytic activity">
    <reaction evidence="8">
        <text>H2O(in) = H2O(out)</text>
        <dbReference type="Rhea" id="RHEA:29667"/>
        <dbReference type="ChEBI" id="CHEBI:15377"/>
    </reaction>
</comment>
<protein>
    <submittedName>
        <fullName evidence="13">Aquaporin</fullName>
    </submittedName>
</protein>
<comment type="similarity">
    <text evidence="2 10">Belongs to the MIP/aquaporin (TC 1.A.8) family.</text>
</comment>
<evidence type="ECO:0000313" key="14">
    <source>
        <dbReference type="Proteomes" id="UP000095009"/>
    </source>
</evidence>
<dbReference type="Pfam" id="PF00230">
    <property type="entry name" value="MIP"/>
    <property type="match status" value="1"/>
</dbReference>
<dbReference type="Proteomes" id="UP000095009">
    <property type="component" value="Unassembled WGS sequence"/>
</dbReference>
<keyword evidence="4 10" id="KW-0812">Transmembrane</keyword>
<evidence type="ECO:0000256" key="3">
    <source>
        <dbReference type="ARBA" id="ARBA00022448"/>
    </source>
</evidence>
<keyword evidence="14" id="KW-1185">Reference proteome</keyword>
<evidence type="ECO:0000256" key="5">
    <source>
        <dbReference type="ARBA" id="ARBA00022737"/>
    </source>
</evidence>
<dbReference type="PROSITE" id="PS00221">
    <property type="entry name" value="MIP"/>
    <property type="match status" value="1"/>
</dbReference>
<dbReference type="PANTHER" id="PTHR43829:SF9">
    <property type="entry name" value="AQUAPORIN-9"/>
    <property type="match status" value="1"/>
</dbReference>
<proteinExistence type="inferred from homology"/>
<dbReference type="STRING" id="857566.A0A1E3PK59"/>
<reference evidence="13 14" key="1">
    <citation type="journal article" date="2016" name="Proc. Natl. Acad. Sci. U.S.A.">
        <title>Comparative genomics of biotechnologically important yeasts.</title>
        <authorList>
            <person name="Riley R."/>
            <person name="Haridas S."/>
            <person name="Wolfe K.H."/>
            <person name="Lopes M.R."/>
            <person name="Hittinger C.T."/>
            <person name="Goeker M."/>
            <person name="Salamov A.A."/>
            <person name="Wisecaver J.H."/>
            <person name="Long T.M."/>
            <person name="Calvey C.H."/>
            <person name="Aerts A.L."/>
            <person name="Barry K.W."/>
            <person name="Choi C."/>
            <person name="Clum A."/>
            <person name="Coughlan A.Y."/>
            <person name="Deshpande S."/>
            <person name="Douglass A.P."/>
            <person name="Hanson S.J."/>
            <person name="Klenk H.-P."/>
            <person name="LaButti K.M."/>
            <person name="Lapidus A."/>
            <person name="Lindquist E.A."/>
            <person name="Lipzen A.M."/>
            <person name="Meier-Kolthoff J.P."/>
            <person name="Ohm R.A."/>
            <person name="Otillar R.P."/>
            <person name="Pangilinan J.L."/>
            <person name="Peng Y."/>
            <person name="Rokas A."/>
            <person name="Rosa C.A."/>
            <person name="Scheuner C."/>
            <person name="Sibirny A.A."/>
            <person name="Slot J.C."/>
            <person name="Stielow J.B."/>
            <person name="Sun H."/>
            <person name="Kurtzman C.P."/>
            <person name="Blackwell M."/>
            <person name="Grigoriev I.V."/>
            <person name="Jeffries T.W."/>
        </authorList>
    </citation>
    <scope>NUCLEOTIDE SEQUENCE [LARGE SCALE GENOMIC DNA]</scope>
    <source>
        <strain evidence="13 14">DSM 6958</strain>
    </source>
</reference>
<dbReference type="PRINTS" id="PR00783">
    <property type="entry name" value="MINTRINSICP"/>
</dbReference>
<dbReference type="OrthoDB" id="3222at2759"/>
<keyword evidence="5" id="KW-0677">Repeat</keyword>
<dbReference type="InterPro" id="IPR000425">
    <property type="entry name" value="MIP"/>
</dbReference>
<keyword evidence="6 12" id="KW-1133">Transmembrane helix</keyword>
<keyword evidence="7 12" id="KW-0472">Membrane</keyword>
<evidence type="ECO:0000256" key="10">
    <source>
        <dbReference type="RuleBase" id="RU000477"/>
    </source>
</evidence>
<dbReference type="InterPro" id="IPR050363">
    <property type="entry name" value="MIP/Aquaporin"/>
</dbReference>
<evidence type="ECO:0000256" key="12">
    <source>
        <dbReference type="SAM" id="Phobius"/>
    </source>
</evidence>